<keyword evidence="5" id="KW-1185">Reference proteome</keyword>
<dbReference type="SUPFAM" id="SSF109604">
    <property type="entry name" value="HD-domain/PDEase-like"/>
    <property type="match status" value="1"/>
</dbReference>
<dbReference type="RefSeq" id="WP_145240018.1">
    <property type="nucleotide sequence ID" value="NZ_CP036273.1"/>
</dbReference>
<evidence type="ECO:0000313" key="4">
    <source>
        <dbReference type="EMBL" id="QDU21224.1"/>
    </source>
</evidence>
<proteinExistence type="predicted"/>
<dbReference type="AlphaFoldDB" id="A0A517XUP5"/>
<organism evidence="4 5">
    <name type="scientific">Urbifossiella limnaea</name>
    <dbReference type="NCBI Taxonomy" id="2528023"/>
    <lineage>
        <taxon>Bacteria</taxon>
        <taxon>Pseudomonadati</taxon>
        <taxon>Planctomycetota</taxon>
        <taxon>Planctomycetia</taxon>
        <taxon>Gemmatales</taxon>
        <taxon>Gemmataceae</taxon>
        <taxon>Urbifossiella</taxon>
    </lineage>
</organism>
<dbReference type="Gene3D" id="1.10.3210.10">
    <property type="entry name" value="Hypothetical protein af1432"/>
    <property type="match status" value="1"/>
</dbReference>
<name>A0A517XUP5_9BACT</name>
<keyword evidence="2" id="KW-0378">Hydrolase</keyword>
<dbReference type="EMBL" id="CP036273">
    <property type="protein sequence ID" value="QDU21224.1"/>
    <property type="molecule type" value="Genomic_DNA"/>
</dbReference>
<dbReference type="PANTHER" id="PTHR11845">
    <property type="entry name" value="5'-DEOXYNUCLEOTIDASE HDDC2"/>
    <property type="match status" value="1"/>
</dbReference>
<dbReference type="OrthoDB" id="9796032at2"/>
<evidence type="ECO:0000256" key="2">
    <source>
        <dbReference type="ARBA" id="ARBA00022801"/>
    </source>
</evidence>
<gene>
    <name evidence="4" type="ORF">ETAA1_31890</name>
</gene>
<dbReference type="GO" id="GO:0005737">
    <property type="term" value="C:cytoplasm"/>
    <property type="evidence" value="ECO:0007669"/>
    <property type="project" value="TreeGrafter"/>
</dbReference>
<keyword evidence="1" id="KW-0479">Metal-binding</keyword>
<evidence type="ECO:0000256" key="1">
    <source>
        <dbReference type="ARBA" id="ARBA00022723"/>
    </source>
</evidence>
<feature type="domain" description="HD" evidence="3">
    <location>
        <begin position="17"/>
        <end position="165"/>
    </location>
</feature>
<accession>A0A517XUP5</accession>
<protein>
    <recommendedName>
        <fullName evidence="3">HD domain-containing protein</fullName>
    </recommendedName>
</protein>
<dbReference type="Proteomes" id="UP000319576">
    <property type="component" value="Chromosome"/>
</dbReference>
<evidence type="ECO:0000259" key="3">
    <source>
        <dbReference type="Pfam" id="PF13023"/>
    </source>
</evidence>
<sequence length="189" mass="20442">MTTTDLAGVLDFLRAAEAIKTQTRSGYTSAGRAESVADHTWRLCLMAVVLADQFPGIDFARLIRICVVHDLGEAIGGDVPAVNQSAAAPKADSERADLMTLLAPLPAPLRDHVTELWDEYEAAATPEAKLAKALDKLETLLQHTQGANPPGFDYRFNLDYGRQYTAAPPLVAAIRDALDRDTLRRAEGA</sequence>
<dbReference type="PANTHER" id="PTHR11845:SF13">
    <property type="entry name" value="5'-DEOXYNUCLEOTIDASE HDDC2"/>
    <property type="match status" value="1"/>
</dbReference>
<reference evidence="4 5" key="1">
    <citation type="submission" date="2019-02" db="EMBL/GenBank/DDBJ databases">
        <title>Deep-cultivation of Planctomycetes and their phenomic and genomic characterization uncovers novel biology.</title>
        <authorList>
            <person name="Wiegand S."/>
            <person name="Jogler M."/>
            <person name="Boedeker C."/>
            <person name="Pinto D."/>
            <person name="Vollmers J."/>
            <person name="Rivas-Marin E."/>
            <person name="Kohn T."/>
            <person name="Peeters S.H."/>
            <person name="Heuer A."/>
            <person name="Rast P."/>
            <person name="Oberbeckmann S."/>
            <person name="Bunk B."/>
            <person name="Jeske O."/>
            <person name="Meyerdierks A."/>
            <person name="Storesund J.E."/>
            <person name="Kallscheuer N."/>
            <person name="Luecker S."/>
            <person name="Lage O.M."/>
            <person name="Pohl T."/>
            <person name="Merkel B.J."/>
            <person name="Hornburger P."/>
            <person name="Mueller R.-W."/>
            <person name="Bruemmer F."/>
            <person name="Labrenz M."/>
            <person name="Spormann A.M."/>
            <person name="Op den Camp H."/>
            <person name="Overmann J."/>
            <person name="Amann R."/>
            <person name="Jetten M.S.M."/>
            <person name="Mascher T."/>
            <person name="Medema M.H."/>
            <person name="Devos D.P."/>
            <person name="Kaster A.-K."/>
            <person name="Ovreas L."/>
            <person name="Rohde M."/>
            <person name="Galperin M.Y."/>
            <person name="Jogler C."/>
        </authorList>
    </citation>
    <scope>NUCLEOTIDE SEQUENCE [LARGE SCALE GENOMIC DNA]</scope>
    <source>
        <strain evidence="4 5">ETA_A1</strain>
    </source>
</reference>
<dbReference type="GO" id="GO:0046872">
    <property type="term" value="F:metal ion binding"/>
    <property type="evidence" value="ECO:0007669"/>
    <property type="project" value="UniProtKB-KW"/>
</dbReference>
<dbReference type="InterPro" id="IPR039356">
    <property type="entry name" value="YfbR/HDDC2"/>
</dbReference>
<dbReference type="KEGG" id="uli:ETAA1_31890"/>
<evidence type="ECO:0000313" key="5">
    <source>
        <dbReference type="Proteomes" id="UP000319576"/>
    </source>
</evidence>
<dbReference type="GO" id="GO:0002953">
    <property type="term" value="F:5'-deoxynucleotidase activity"/>
    <property type="evidence" value="ECO:0007669"/>
    <property type="project" value="InterPro"/>
</dbReference>
<dbReference type="InterPro" id="IPR006674">
    <property type="entry name" value="HD_domain"/>
</dbReference>
<dbReference type="Pfam" id="PF13023">
    <property type="entry name" value="HD_3"/>
    <property type="match status" value="1"/>
</dbReference>